<dbReference type="RefSeq" id="WP_138536468.1">
    <property type="nucleotide sequence ID" value="NZ_CP045429.1"/>
</dbReference>
<evidence type="ECO:0000313" key="1">
    <source>
        <dbReference type="EMBL" id="QPB83541.1"/>
    </source>
</evidence>
<protein>
    <recommendedName>
        <fullName evidence="3">Lipoprotein</fullName>
    </recommendedName>
</protein>
<sequence>MLRLITTILLGMFLFGCKSTTEVSRESHVFFINGDKIEVSDDLLKKIRSRIDTQGVQIVTSTLMDKNDVRWTLDYISLSELLYSQDCEHLKLLNTRKFDINRDVDKNATHIKAGAFDYVWEIKVCDILRNYRVVNELGDNSFTVYPLEL</sequence>
<dbReference type="Proteomes" id="UP000305729">
    <property type="component" value="Chromosome 1"/>
</dbReference>
<dbReference type="EMBL" id="CP045429">
    <property type="protein sequence ID" value="QPB83541.1"/>
    <property type="molecule type" value="Genomic_DNA"/>
</dbReference>
<reference evidence="1 2" key="1">
    <citation type="submission" date="2019-10" db="EMBL/GenBank/DDBJ databases">
        <title>Pseudoalteromonas rubra S4059.</title>
        <authorList>
            <person name="Paulsen S."/>
            <person name="Wang X."/>
        </authorList>
    </citation>
    <scope>NUCLEOTIDE SEQUENCE [LARGE SCALE GENOMIC DNA]</scope>
    <source>
        <strain evidence="1 2">S4059</strain>
    </source>
</reference>
<accession>A0A5S3V5B0</accession>
<dbReference type="PROSITE" id="PS51257">
    <property type="entry name" value="PROKAR_LIPOPROTEIN"/>
    <property type="match status" value="1"/>
</dbReference>
<evidence type="ECO:0000313" key="2">
    <source>
        <dbReference type="Proteomes" id="UP000305729"/>
    </source>
</evidence>
<gene>
    <name evidence="1" type="ORF">CWC22_011305</name>
</gene>
<dbReference type="AlphaFoldDB" id="A0A5S3V5B0"/>
<evidence type="ECO:0008006" key="3">
    <source>
        <dbReference type="Google" id="ProtNLM"/>
    </source>
</evidence>
<name>A0A5S3V5B0_9GAMM</name>
<organism evidence="1 2">
    <name type="scientific">Pseudoalteromonas rubra</name>
    <dbReference type="NCBI Taxonomy" id="43658"/>
    <lineage>
        <taxon>Bacteria</taxon>
        <taxon>Pseudomonadati</taxon>
        <taxon>Pseudomonadota</taxon>
        <taxon>Gammaproteobacteria</taxon>
        <taxon>Alteromonadales</taxon>
        <taxon>Pseudoalteromonadaceae</taxon>
        <taxon>Pseudoalteromonas</taxon>
    </lineage>
</organism>
<proteinExistence type="predicted"/>